<feature type="non-terminal residue" evidence="1">
    <location>
        <position position="1"/>
    </location>
</feature>
<accession>A0A699XCC9</accession>
<name>A0A699XCC9_TANCI</name>
<evidence type="ECO:0000313" key="1">
    <source>
        <dbReference type="EMBL" id="GFD57339.1"/>
    </source>
</evidence>
<sequence length="57" mass="6738">EFYAWNQDAQTDCSAVRAEIKEKEAVYERERETSEIRQALARSEAHNRALEAWIRVL</sequence>
<dbReference type="AlphaFoldDB" id="A0A699XCC9"/>
<comment type="caution">
    <text evidence="1">The sequence shown here is derived from an EMBL/GenBank/DDBJ whole genome shotgun (WGS) entry which is preliminary data.</text>
</comment>
<reference evidence="1" key="1">
    <citation type="journal article" date="2019" name="Sci. Rep.">
        <title>Draft genome of Tanacetum cinerariifolium, the natural source of mosquito coil.</title>
        <authorList>
            <person name="Yamashiro T."/>
            <person name="Shiraishi A."/>
            <person name="Satake H."/>
            <person name="Nakayama K."/>
        </authorList>
    </citation>
    <scope>NUCLEOTIDE SEQUENCE</scope>
</reference>
<dbReference type="EMBL" id="BKCJ011839906">
    <property type="protein sequence ID" value="GFD57339.1"/>
    <property type="molecule type" value="Genomic_DNA"/>
</dbReference>
<proteinExistence type="predicted"/>
<gene>
    <name evidence="1" type="ORF">Tci_929308</name>
</gene>
<protein>
    <submittedName>
        <fullName evidence="1">Uncharacterized protein</fullName>
    </submittedName>
</protein>
<organism evidence="1">
    <name type="scientific">Tanacetum cinerariifolium</name>
    <name type="common">Dalmatian daisy</name>
    <name type="synonym">Chrysanthemum cinerariifolium</name>
    <dbReference type="NCBI Taxonomy" id="118510"/>
    <lineage>
        <taxon>Eukaryota</taxon>
        <taxon>Viridiplantae</taxon>
        <taxon>Streptophyta</taxon>
        <taxon>Embryophyta</taxon>
        <taxon>Tracheophyta</taxon>
        <taxon>Spermatophyta</taxon>
        <taxon>Magnoliopsida</taxon>
        <taxon>eudicotyledons</taxon>
        <taxon>Gunneridae</taxon>
        <taxon>Pentapetalae</taxon>
        <taxon>asterids</taxon>
        <taxon>campanulids</taxon>
        <taxon>Asterales</taxon>
        <taxon>Asteraceae</taxon>
        <taxon>Asteroideae</taxon>
        <taxon>Anthemideae</taxon>
        <taxon>Anthemidinae</taxon>
        <taxon>Tanacetum</taxon>
    </lineage>
</organism>